<gene>
    <name evidence="6" type="ORF">HNP52_002983</name>
</gene>
<dbReference type="GO" id="GO:0020037">
    <property type="term" value="F:heme binding"/>
    <property type="evidence" value="ECO:0007669"/>
    <property type="project" value="InterPro"/>
</dbReference>
<dbReference type="GO" id="GO:0046872">
    <property type="term" value="F:metal ion binding"/>
    <property type="evidence" value="ECO:0007669"/>
    <property type="project" value="UniProtKB-KW"/>
</dbReference>
<evidence type="ECO:0000256" key="3">
    <source>
        <dbReference type="ARBA" id="ARBA00023004"/>
    </source>
</evidence>
<name>A0A7W7K2J8_9SPHN</name>
<protein>
    <submittedName>
        <fullName evidence="6">Mono/diheme cytochrome c family protein</fullName>
    </submittedName>
</protein>
<evidence type="ECO:0000256" key="1">
    <source>
        <dbReference type="ARBA" id="ARBA00022617"/>
    </source>
</evidence>
<dbReference type="AlphaFoldDB" id="A0A7W7K2J8"/>
<dbReference type="Proteomes" id="UP000575241">
    <property type="component" value="Unassembled WGS sequence"/>
</dbReference>
<comment type="caution">
    <text evidence="6">The sequence shown here is derived from an EMBL/GenBank/DDBJ whole genome shotgun (WGS) entry which is preliminary data.</text>
</comment>
<dbReference type="PROSITE" id="PS51007">
    <property type="entry name" value="CYTC"/>
    <property type="match status" value="1"/>
</dbReference>
<proteinExistence type="predicted"/>
<dbReference type="Gene3D" id="1.10.760.10">
    <property type="entry name" value="Cytochrome c-like domain"/>
    <property type="match status" value="1"/>
</dbReference>
<dbReference type="Pfam" id="PF13442">
    <property type="entry name" value="Cytochrome_CBB3"/>
    <property type="match status" value="1"/>
</dbReference>
<keyword evidence="1 4" id="KW-0349">Heme</keyword>
<accession>A0A7W7K2J8</accession>
<dbReference type="InterPro" id="IPR009056">
    <property type="entry name" value="Cyt_c-like_dom"/>
</dbReference>
<keyword evidence="2 4" id="KW-0479">Metal-binding</keyword>
<keyword evidence="3 4" id="KW-0408">Iron</keyword>
<organism evidence="6 7">
    <name type="scientific">Sphingomonas kyeonggiensis</name>
    <dbReference type="NCBI Taxonomy" id="1268553"/>
    <lineage>
        <taxon>Bacteria</taxon>
        <taxon>Pseudomonadati</taxon>
        <taxon>Pseudomonadota</taxon>
        <taxon>Alphaproteobacteria</taxon>
        <taxon>Sphingomonadales</taxon>
        <taxon>Sphingomonadaceae</taxon>
        <taxon>Sphingomonas</taxon>
    </lineage>
</organism>
<evidence type="ECO:0000313" key="6">
    <source>
        <dbReference type="EMBL" id="MBB4839891.1"/>
    </source>
</evidence>
<dbReference type="RefSeq" id="WP_184168422.1">
    <property type="nucleotide sequence ID" value="NZ_JACHLN010000003.1"/>
</dbReference>
<reference evidence="6 7" key="1">
    <citation type="submission" date="2020-08" db="EMBL/GenBank/DDBJ databases">
        <title>Functional genomics of gut bacteria from endangered species of beetles.</title>
        <authorList>
            <person name="Carlos-Shanley C."/>
        </authorList>
    </citation>
    <scope>NUCLEOTIDE SEQUENCE [LARGE SCALE GENOMIC DNA]</scope>
    <source>
        <strain evidence="6 7">S00224</strain>
    </source>
</reference>
<dbReference type="SUPFAM" id="SSF46626">
    <property type="entry name" value="Cytochrome c"/>
    <property type="match status" value="1"/>
</dbReference>
<evidence type="ECO:0000259" key="5">
    <source>
        <dbReference type="PROSITE" id="PS51007"/>
    </source>
</evidence>
<sequence length="110" mass="11555">MPLLLLGVVALLSAAALPRPAVGERGRAVYLARCADCHGRSFEGVEEAPALTGARFEAKWRGQTARLYEKIRRSMPQDDPGSLSEADAEDLVALVSAANHGRLATAGAGN</sequence>
<evidence type="ECO:0000313" key="7">
    <source>
        <dbReference type="Proteomes" id="UP000575241"/>
    </source>
</evidence>
<evidence type="ECO:0000256" key="2">
    <source>
        <dbReference type="ARBA" id="ARBA00022723"/>
    </source>
</evidence>
<dbReference type="EMBL" id="JACHLN010000003">
    <property type="protein sequence ID" value="MBB4839891.1"/>
    <property type="molecule type" value="Genomic_DNA"/>
</dbReference>
<dbReference type="GO" id="GO:0009055">
    <property type="term" value="F:electron transfer activity"/>
    <property type="evidence" value="ECO:0007669"/>
    <property type="project" value="InterPro"/>
</dbReference>
<dbReference type="InterPro" id="IPR036909">
    <property type="entry name" value="Cyt_c-like_dom_sf"/>
</dbReference>
<feature type="domain" description="Cytochrome c" evidence="5">
    <location>
        <begin position="21"/>
        <end position="99"/>
    </location>
</feature>
<evidence type="ECO:0000256" key="4">
    <source>
        <dbReference type="PROSITE-ProRule" id="PRU00433"/>
    </source>
</evidence>
<keyword evidence="7" id="KW-1185">Reference proteome</keyword>